<protein>
    <submittedName>
        <fullName evidence="2">YraN family protein</fullName>
    </submittedName>
</protein>
<dbReference type="PANTHER" id="PTHR34039:SF1">
    <property type="entry name" value="UPF0102 PROTEIN YRAN"/>
    <property type="match status" value="1"/>
</dbReference>
<dbReference type="Proteomes" id="UP000823604">
    <property type="component" value="Unassembled WGS sequence"/>
</dbReference>
<dbReference type="AlphaFoldDB" id="A0A9D9IGI5"/>
<dbReference type="InterPro" id="IPR003509">
    <property type="entry name" value="UPF0102_YraN-like"/>
</dbReference>
<dbReference type="CDD" id="cd20736">
    <property type="entry name" value="PoNe_Nuclease"/>
    <property type="match status" value="1"/>
</dbReference>
<dbReference type="Gene3D" id="3.40.1350.10">
    <property type="match status" value="1"/>
</dbReference>
<evidence type="ECO:0000256" key="1">
    <source>
        <dbReference type="ARBA" id="ARBA00006738"/>
    </source>
</evidence>
<reference evidence="2" key="1">
    <citation type="submission" date="2020-10" db="EMBL/GenBank/DDBJ databases">
        <authorList>
            <person name="Gilroy R."/>
        </authorList>
    </citation>
    <scope>NUCLEOTIDE SEQUENCE</scope>
    <source>
        <strain evidence="2">B1-8020</strain>
    </source>
</reference>
<comment type="caution">
    <text evidence="2">The sequence shown here is derived from an EMBL/GenBank/DDBJ whole genome shotgun (WGS) entry which is preliminary data.</text>
</comment>
<reference evidence="2" key="2">
    <citation type="journal article" date="2021" name="PeerJ">
        <title>Extensive microbial diversity within the chicken gut microbiome revealed by metagenomics and culture.</title>
        <authorList>
            <person name="Gilroy R."/>
            <person name="Ravi A."/>
            <person name="Getino M."/>
            <person name="Pursley I."/>
            <person name="Horton D.L."/>
            <person name="Alikhan N.F."/>
            <person name="Baker D."/>
            <person name="Gharbi K."/>
            <person name="Hall N."/>
            <person name="Watson M."/>
            <person name="Adriaenssens E.M."/>
            <person name="Foster-Nyarko E."/>
            <person name="Jarju S."/>
            <person name="Secka A."/>
            <person name="Antonio M."/>
            <person name="Oren A."/>
            <person name="Chaudhuri R.R."/>
            <person name="La Ragione R."/>
            <person name="Hildebrand F."/>
            <person name="Pallen M.J."/>
        </authorList>
    </citation>
    <scope>NUCLEOTIDE SEQUENCE</scope>
    <source>
        <strain evidence="2">B1-8020</strain>
    </source>
</reference>
<dbReference type="EMBL" id="JADIMA010000020">
    <property type="protein sequence ID" value="MBO8472402.1"/>
    <property type="molecule type" value="Genomic_DNA"/>
</dbReference>
<dbReference type="InterPro" id="IPR011335">
    <property type="entry name" value="Restrct_endonuc-II-like"/>
</dbReference>
<name>A0A9D9IGI5_9BACT</name>
<dbReference type="SUPFAM" id="SSF52980">
    <property type="entry name" value="Restriction endonuclease-like"/>
    <property type="match status" value="1"/>
</dbReference>
<evidence type="ECO:0000313" key="3">
    <source>
        <dbReference type="Proteomes" id="UP000823604"/>
    </source>
</evidence>
<dbReference type="GO" id="GO:0003676">
    <property type="term" value="F:nucleic acid binding"/>
    <property type="evidence" value="ECO:0007669"/>
    <property type="project" value="InterPro"/>
</dbReference>
<evidence type="ECO:0000313" key="2">
    <source>
        <dbReference type="EMBL" id="MBO8472402.1"/>
    </source>
</evidence>
<dbReference type="PANTHER" id="PTHR34039">
    <property type="entry name" value="UPF0102 PROTEIN YRAN"/>
    <property type="match status" value="1"/>
</dbReference>
<feature type="non-terminal residue" evidence="2">
    <location>
        <position position="99"/>
    </location>
</feature>
<comment type="similarity">
    <text evidence="1">Belongs to the UPF0102 family.</text>
</comment>
<organism evidence="2 3">
    <name type="scientific">Candidatus Merdivivens pullicola</name>
    <dbReference type="NCBI Taxonomy" id="2840872"/>
    <lineage>
        <taxon>Bacteria</taxon>
        <taxon>Pseudomonadati</taxon>
        <taxon>Bacteroidota</taxon>
        <taxon>Bacteroidia</taxon>
        <taxon>Bacteroidales</taxon>
        <taxon>Muribaculaceae</taxon>
        <taxon>Muribaculaceae incertae sedis</taxon>
        <taxon>Candidatus Merdivivens</taxon>
    </lineage>
</organism>
<dbReference type="InterPro" id="IPR011856">
    <property type="entry name" value="tRNA_endonuc-like_dom_sf"/>
</dbReference>
<gene>
    <name evidence="2" type="ORF">IAB81_02065</name>
</gene>
<sequence length="99" mass="11085">MEDYRHILGRSGEDAAVQYLESIGHRVLHRGWRVRHFEIDIITETPGVLHFVEVKTRSGSGGADPSESIGKDKLKNMYLAAQSYLSAHPSKMETSFDAV</sequence>
<accession>A0A9D9IGI5</accession>
<dbReference type="Pfam" id="PF02021">
    <property type="entry name" value="UPF0102"/>
    <property type="match status" value="1"/>
</dbReference>
<proteinExistence type="inferred from homology"/>